<evidence type="ECO:0000256" key="6">
    <source>
        <dbReference type="ARBA" id="ARBA00022816"/>
    </source>
</evidence>
<dbReference type="InterPro" id="IPR007230">
    <property type="entry name" value="Nup98_auto-Pept-S59_dom"/>
</dbReference>
<feature type="compositionally biased region" description="Basic and acidic residues" evidence="11">
    <location>
        <begin position="1147"/>
        <end position="1163"/>
    </location>
</feature>
<keyword evidence="4" id="KW-0677">Repeat</keyword>
<reference evidence="14" key="1">
    <citation type="submission" date="2023-11" db="EMBL/GenBank/DDBJ databases">
        <title>The genome sequences of three competitors of mushroom-forming fungi.</title>
        <authorList>
            <person name="Beijen E."/>
            <person name="Ohm R.A."/>
        </authorList>
    </citation>
    <scope>NUCLEOTIDE SEQUENCE</scope>
    <source>
        <strain evidence="14">CBS 100526</strain>
    </source>
</reference>
<feature type="domain" description="SET" evidence="12">
    <location>
        <begin position="2075"/>
        <end position="2215"/>
    </location>
</feature>
<dbReference type="PANTHER" id="PTHR23198">
    <property type="entry name" value="NUCLEOPORIN"/>
    <property type="match status" value="1"/>
</dbReference>
<feature type="region of interest" description="Disordered" evidence="11">
    <location>
        <begin position="1285"/>
        <end position="1307"/>
    </location>
</feature>
<dbReference type="GeneID" id="87920255"/>
<evidence type="ECO:0000313" key="14">
    <source>
        <dbReference type="EMBL" id="KAK4072753.1"/>
    </source>
</evidence>
<dbReference type="InterPro" id="IPR036903">
    <property type="entry name" value="Nup98_auto-Pept-S59_dom_sf"/>
</dbReference>
<comment type="similarity">
    <text evidence="2">Belongs to the nucleoporin GLFG family.</text>
</comment>
<dbReference type="Gene3D" id="3.30.1610.10">
    <property type="entry name" value="Peptidase S59, nucleoporin"/>
    <property type="match status" value="1"/>
</dbReference>
<proteinExistence type="inferred from homology"/>
<keyword evidence="7" id="KW-0653">Protein transport</keyword>
<dbReference type="PROSITE" id="PS51434">
    <property type="entry name" value="NUP_C"/>
    <property type="match status" value="1"/>
</dbReference>
<dbReference type="GO" id="GO:0017056">
    <property type="term" value="F:structural constituent of nuclear pore"/>
    <property type="evidence" value="ECO:0007669"/>
    <property type="project" value="InterPro"/>
</dbReference>
<feature type="region of interest" description="Disordered" evidence="11">
    <location>
        <begin position="780"/>
        <end position="850"/>
    </location>
</feature>
<evidence type="ECO:0000256" key="10">
    <source>
        <dbReference type="ARBA" id="ARBA00023242"/>
    </source>
</evidence>
<evidence type="ECO:0008006" key="16">
    <source>
        <dbReference type="Google" id="ProtNLM"/>
    </source>
</evidence>
<dbReference type="InterPro" id="IPR037665">
    <property type="entry name" value="Nucleoporin_S59-like"/>
</dbReference>
<comment type="subcellular location">
    <subcellularLocation>
        <location evidence="1">Nucleus</location>
        <location evidence="1">Nuclear pore complex</location>
    </subcellularLocation>
</comment>
<dbReference type="GO" id="GO:0034398">
    <property type="term" value="P:telomere tethering at nuclear periphery"/>
    <property type="evidence" value="ECO:0007669"/>
    <property type="project" value="TreeGrafter"/>
</dbReference>
<dbReference type="InterPro" id="IPR025574">
    <property type="entry name" value="Nucleoporin_FG_rpt"/>
</dbReference>
<evidence type="ECO:0000256" key="2">
    <source>
        <dbReference type="ARBA" id="ARBA00008926"/>
    </source>
</evidence>
<keyword evidence="8" id="KW-0811">Translocation</keyword>
<evidence type="ECO:0000256" key="11">
    <source>
        <dbReference type="SAM" id="MobiDB-lite"/>
    </source>
</evidence>
<evidence type="ECO:0000256" key="9">
    <source>
        <dbReference type="ARBA" id="ARBA00023132"/>
    </source>
</evidence>
<feature type="region of interest" description="Disordered" evidence="11">
    <location>
        <begin position="321"/>
        <end position="366"/>
    </location>
</feature>
<keyword evidence="3" id="KW-0813">Transport</keyword>
<feature type="region of interest" description="Disordered" evidence="11">
    <location>
        <begin position="1133"/>
        <end position="1171"/>
    </location>
</feature>
<dbReference type="Gene3D" id="2.170.270.10">
    <property type="entry name" value="SET domain"/>
    <property type="match status" value="1"/>
</dbReference>
<dbReference type="Pfam" id="PF13634">
    <property type="entry name" value="Nucleoporin_FG"/>
    <property type="match status" value="4"/>
</dbReference>
<dbReference type="InterPro" id="IPR046341">
    <property type="entry name" value="SET_dom_sf"/>
</dbReference>
<evidence type="ECO:0000256" key="4">
    <source>
        <dbReference type="ARBA" id="ARBA00022737"/>
    </source>
</evidence>
<dbReference type="Pfam" id="PF12110">
    <property type="entry name" value="Nup96"/>
    <property type="match status" value="1"/>
</dbReference>
<evidence type="ECO:0000256" key="5">
    <source>
        <dbReference type="ARBA" id="ARBA00022813"/>
    </source>
</evidence>
<gene>
    <name evidence="14" type="ORF">Triagg1_5798</name>
</gene>
<sequence length="2237" mass="236389">MSFGGFGGGFGSNTNQQSSGGFGGFGANNNTTPSGFGSNTGGFGASPSTGGGMFGNNATSGGFGATPGGFGSNTGGFGSKPAFGSTPTTTPASGGLFGASSTPSSTGTGFGGFGSNTNTTTPSAFGSNTTGGGLFGNANKPAGGFGAANTGSLFGASNTNAASNTGTGTGFGNFGSTNTLGGATGDPPGTAVTPFQAFTEKEPNSSTNLSNAFQNILFQDPYKKWSADELRLADYVQGRRHGNPSGAGAFGVNSGFGGGFGNQTNTPSTGGFGATNTTGGLFGSGNTASNTTSGFGGGFGAQNTPAANNTAGGLFGNTNKPAGGLFGNTQQNQTGGGLFGSGATNTATTGGFGQTPNTQSGGLFGATNNAAANTGGGLFGNTAQKPAGTGFSFGNTANTPSTGFGATGGAFGSNTNTATGGGLFGNTNANPQPTGGLFGNNAQQQQPSGGLFGQAQTQQSGGLFGNTQQKPATGGLFGSTPAAASTGGGLFGGNTAQQQGTIGLGGANTNAGGLFGAKPATGGGLFGSAPTAAGTGGGLFGGANTTQQAAGTGLFGSAANQQKPGFFGSTPAATGTGMFGGGAAGTQGGIFSNAGVQQQQSLGLGGSLLGASQAVNNAPQGLTANLSDVSAYGSPSLFSGISGGDVPNPGPLAVPLSGQPKPKRPSIFPMYKFTPAASGRFGTPQKRGFGFSYSSYGTPGGGSPAGLSGAPSTLGRNLLGASSSGTALSKSISSSNLRRTVNADDSILLPGAFSNTNNTRWYGSTGSKKLVINRELRSDLFSTPNKDGRNGDNGTGPRKLAKRVSFDTNVDGEDSTPVRALPAPGDIPETPGEDTPRSDKSTPTTNGLWTPEMEQVKGKGKEKELTIVQEEDSATPEPQANGFDNAPGKYWMNPPREELQNMNRIQRQRIDNFIVGRENVGTIAFKIPVDISGIDLDELCGGIIQLEPRSATVYPIAAKKPPVGKGLNVPAKITLEQSWPRGGRDKRVASDPKRFNKHIERLKRIVDTTYESYDVDTGVWVFSVEHFTTYGLDDSDEETEFDTTLDLSTAAPLSNVAPPAAFRPSQDDEMMDFPQSHMLPGAFNDQERLFATELTGRQSFLGASSADSATHDVKLSLENEVTGDDIAEYDMSEDEDMTRSSVGQHLAAEHDDASSEGGQDVKRSTATPGGILRARMRAMKDSAGPVKLEVADGDDWMEMLRKTVSPMKRDRHLLREEADSTSKQGGKTVTFDLDDESDFRKSSIWGRSISRPDRKNGAATGAQIGMDQGRGFATSIDLMNSLFEKPKPKPARQDFNASQSSQGFPKFPYERQAKTATAEGDERAFHSASRPTWGPDETLVLVRSLDGSHSRRSIRDTSDILTYQRSSIQTDEQDIRLATFTAEPSKKHLASQDVVTEIDVVEGVPQASLHATSLKSLYQPKYTNDAASIHEKQVWELASILFDNLDNQNSMEEEHLVRRNKLSQFWSDLVEQASSTGMGLAATSEEKALACLAGHRIPEACKHLLDGKNFRLATLVPLIGTSDVAKREMREQVKSWLDSKILSEFSEAIRTIYELLGGNVCVCEGLKGVPNEDRVDSFIISKHFGLDWRQSFGLRLWYAISNHDDLSAAVEKFKGDIDQDKEDLPRPWYVEQGIAPLWDDAKIDTRQDLLWGLLQLYADQDADLEAVLRPENSQLSPLEARLRWQLGIALTSTGKVSYGANGVEKADAATLAYAAQLTRAGEWLEAAFVLLHLHHTAARKKALQEHLCQHANLIGSESDANFAMLTEKYRIPAAWIWEALALYMRCVKKDSVAEMQCLLRAGSHVEAHRILVQHVAPQAIVERDYAGLLSLISQFQDRQQGITEWTQGGEIYGHFLQLIECRGKGESVSPALLDRLLAGLNAMKDIGVENNITRYAAISDMADETAREIVKLTRQKQDMELRSRILSLPLTQDRLLAYSVDLSLDRYREIDAILPSRVMKMRMKPQDHVGCISDKTRIGPNAKSSATNKSCSCKTKFQSNIASFASSIFHFPLKKTMSKPKNWPATLPYLKAPLYGKDISPTHIQFLRTKPHDDSAIDQIPIAPASSPATETPCPRVRIQAITDRNHPAYGQFGLFAAQNIAPGELILAYLGRLHGRATTSEESDYDLWLDREMDVAVDAAREGNEGRFVNDYRGVEGKERANARFGNVFCERWGDVCVGVWAVGGRGGGKKKDGKKKRSEGGIKKGEEILVSYGKGFWEERRKDGDGDGDDGQGEK</sequence>
<dbReference type="GO" id="GO:0044614">
    <property type="term" value="C:nuclear pore cytoplasmic filaments"/>
    <property type="evidence" value="ECO:0007669"/>
    <property type="project" value="TreeGrafter"/>
</dbReference>
<dbReference type="FunFam" id="3.30.1610.10:FF:000003">
    <property type="entry name" value="Nucleoporin SONB, putative"/>
    <property type="match status" value="1"/>
</dbReference>
<dbReference type="GO" id="GO:0006405">
    <property type="term" value="P:RNA export from nucleus"/>
    <property type="evidence" value="ECO:0007669"/>
    <property type="project" value="TreeGrafter"/>
</dbReference>
<evidence type="ECO:0000313" key="15">
    <source>
        <dbReference type="Proteomes" id="UP001273209"/>
    </source>
</evidence>
<dbReference type="GO" id="GO:0051028">
    <property type="term" value="P:mRNA transport"/>
    <property type="evidence" value="ECO:0007669"/>
    <property type="project" value="UniProtKB-KW"/>
</dbReference>
<evidence type="ECO:0000256" key="8">
    <source>
        <dbReference type="ARBA" id="ARBA00023010"/>
    </source>
</evidence>
<keyword evidence="6" id="KW-0509">mRNA transport</keyword>
<feature type="compositionally biased region" description="Polar residues" evidence="11">
    <location>
        <begin position="440"/>
        <end position="471"/>
    </location>
</feature>
<accession>A0AAE1J8X6</accession>
<feature type="compositionally biased region" description="Low complexity" evidence="11">
    <location>
        <begin position="79"/>
        <end position="107"/>
    </location>
</feature>
<feature type="region of interest" description="Disordered" evidence="11">
    <location>
        <begin position="75"/>
        <end position="125"/>
    </location>
</feature>
<evidence type="ECO:0000256" key="7">
    <source>
        <dbReference type="ARBA" id="ARBA00022927"/>
    </source>
</evidence>
<feature type="region of interest" description="Disordered" evidence="11">
    <location>
        <begin position="1312"/>
        <end position="1331"/>
    </location>
</feature>
<feature type="region of interest" description="Disordered" evidence="11">
    <location>
        <begin position="419"/>
        <end position="481"/>
    </location>
</feature>
<dbReference type="RefSeq" id="XP_062755310.1">
    <property type="nucleotide sequence ID" value="XM_062900352.1"/>
</dbReference>
<keyword evidence="9" id="KW-0906">Nuclear pore complex</keyword>
<dbReference type="PANTHER" id="PTHR23198:SF6">
    <property type="entry name" value="NUCLEAR PORE COMPLEX PROTEIN NUP98-NUP96"/>
    <property type="match status" value="1"/>
</dbReference>
<dbReference type="SUPFAM" id="SSF82199">
    <property type="entry name" value="SET domain"/>
    <property type="match status" value="1"/>
</dbReference>
<dbReference type="Gene3D" id="1.25.40.690">
    <property type="match status" value="1"/>
</dbReference>
<dbReference type="EMBL" id="JAWRVG010000021">
    <property type="protein sequence ID" value="KAK4072753.1"/>
    <property type="molecule type" value="Genomic_DNA"/>
</dbReference>
<dbReference type="GO" id="GO:0000973">
    <property type="term" value="P:post-transcriptional tethering of RNA polymerase II gene DNA at nuclear periphery"/>
    <property type="evidence" value="ECO:0007669"/>
    <property type="project" value="TreeGrafter"/>
</dbReference>
<organism evidence="14 15">
    <name type="scientific">Trichoderma aggressivum f. europaeum</name>
    <dbReference type="NCBI Taxonomy" id="173218"/>
    <lineage>
        <taxon>Eukaryota</taxon>
        <taxon>Fungi</taxon>
        <taxon>Dikarya</taxon>
        <taxon>Ascomycota</taxon>
        <taxon>Pezizomycotina</taxon>
        <taxon>Sordariomycetes</taxon>
        <taxon>Hypocreomycetidae</taxon>
        <taxon>Hypocreales</taxon>
        <taxon>Hypocreaceae</taxon>
        <taxon>Trichoderma</taxon>
    </lineage>
</organism>
<feature type="region of interest" description="Disordered" evidence="11">
    <location>
        <begin position="1"/>
        <end position="27"/>
    </location>
</feature>
<dbReference type="GO" id="GO:0006606">
    <property type="term" value="P:protein import into nucleus"/>
    <property type="evidence" value="ECO:0007669"/>
    <property type="project" value="TreeGrafter"/>
</dbReference>
<dbReference type="Gene3D" id="1.10.10.2360">
    <property type="match status" value="1"/>
</dbReference>
<feature type="compositionally biased region" description="Gly residues" evidence="11">
    <location>
        <begin position="1"/>
        <end position="11"/>
    </location>
</feature>
<evidence type="ECO:0000256" key="1">
    <source>
        <dbReference type="ARBA" id="ARBA00004567"/>
    </source>
</evidence>
<keyword evidence="5" id="KW-0068">Autocatalytic cleavage</keyword>
<feature type="domain" description="Peptidase S59" evidence="13">
    <location>
        <begin position="887"/>
        <end position="1027"/>
    </location>
</feature>
<keyword evidence="15" id="KW-1185">Reference proteome</keyword>
<dbReference type="PROSITE" id="PS50280">
    <property type="entry name" value="SET"/>
    <property type="match status" value="1"/>
</dbReference>
<dbReference type="SUPFAM" id="SSF82215">
    <property type="entry name" value="C-terminal autoproteolytic domain of nucleoporin nup98"/>
    <property type="match status" value="1"/>
</dbReference>
<evidence type="ECO:0000256" key="3">
    <source>
        <dbReference type="ARBA" id="ARBA00022448"/>
    </source>
</evidence>
<dbReference type="Pfam" id="PF04096">
    <property type="entry name" value="Nucleoporin2"/>
    <property type="match status" value="1"/>
</dbReference>
<comment type="caution">
    <text evidence="14">The sequence shown here is derived from an EMBL/GenBank/DDBJ whole genome shotgun (WGS) entry which is preliminary data.</text>
</comment>
<protein>
    <recommendedName>
        <fullName evidence="16">Peptidase S59 domain-containing protein</fullName>
    </recommendedName>
</protein>
<keyword evidence="10" id="KW-0539">Nucleus</keyword>
<dbReference type="GO" id="GO:0008139">
    <property type="term" value="F:nuclear localization sequence binding"/>
    <property type="evidence" value="ECO:0007669"/>
    <property type="project" value="TreeGrafter"/>
</dbReference>
<dbReference type="Proteomes" id="UP001273209">
    <property type="component" value="Unassembled WGS sequence"/>
</dbReference>
<evidence type="ECO:0000259" key="12">
    <source>
        <dbReference type="PROSITE" id="PS50280"/>
    </source>
</evidence>
<name>A0AAE1J8X6_9HYPO</name>
<dbReference type="GO" id="GO:0003723">
    <property type="term" value="F:RNA binding"/>
    <property type="evidence" value="ECO:0007669"/>
    <property type="project" value="TreeGrafter"/>
</dbReference>
<dbReference type="InterPro" id="IPR001214">
    <property type="entry name" value="SET_dom"/>
</dbReference>
<evidence type="ECO:0000259" key="13">
    <source>
        <dbReference type="PROSITE" id="PS51434"/>
    </source>
</evidence>
<dbReference type="InterPro" id="IPR021967">
    <property type="entry name" value="Nup98_C"/>
</dbReference>